<keyword evidence="2" id="KW-1185">Reference proteome</keyword>
<gene>
    <name evidence="1" type="ORF">FA10DRAFT_265676</name>
</gene>
<reference evidence="1 2" key="1">
    <citation type="journal article" date="2018" name="Mol. Biol. Evol.">
        <title>Broad Genomic Sampling Reveals a Smut Pathogenic Ancestry of the Fungal Clade Ustilaginomycotina.</title>
        <authorList>
            <person name="Kijpornyongpan T."/>
            <person name="Mondo S.J."/>
            <person name="Barry K."/>
            <person name="Sandor L."/>
            <person name="Lee J."/>
            <person name="Lipzen A."/>
            <person name="Pangilinan J."/>
            <person name="LaButti K."/>
            <person name="Hainaut M."/>
            <person name="Henrissat B."/>
            <person name="Grigoriev I.V."/>
            <person name="Spatafora J.W."/>
            <person name="Aime M.C."/>
        </authorList>
    </citation>
    <scope>NUCLEOTIDE SEQUENCE [LARGE SCALE GENOMIC DNA]</scope>
    <source>
        <strain evidence="1 2">MCA 4198</strain>
    </source>
</reference>
<dbReference type="AlphaFoldDB" id="A0A316YRU6"/>
<sequence>MARFFFGVASTVLDAIGFFSSLHSSSLELLRKVALASISSSSERLRFLLVTTILKQRLKWERTYVDVLGKI</sequence>
<dbReference type="Proteomes" id="UP000245768">
    <property type="component" value="Unassembled WGS sequence"/>
</dbReference>
<evidence type="ECO:0000313" key="1">
    <source>
        <dbReference type="EMBL" id="PWN91842.1"/>
    </source>
</evidence>
<dbReference type="EMBL" id="KZ819635">
    <property type="protein sequence ID" value="PWN91842.1"/>
    <property type="molecule type" value="Genomic_DNA"/>
</dbReference>
<proteinExistence type="predicted"/>
<dbReference type="InParanoid" id="A0A316YRU6"/>
<evidence type="ECO:0000313" key="2">
    <source>
        <dbReference type="Proteomes" id="UP000245768"/>
    </source>
</evidence>
<name>A0A316YRU6_9BASI</name>
<dbReference type="GeneID" id="37043071"/>
<dbReference type="RefSeq" id="XP_025379040.1">
    <property type="nucleotide sequence ID" value="XM_025521155.1"/>
</dbReference>
<organism evidence="1 2">
    <name type="scientific">Acaromyces ingoldii</name>
    <dbReference type="NCBI Taxonomy" id="215250"/>
    <lineage>
        <taxon>Eukaryota</taxon>
        <taxon>Fungi</taxon>
        <taxon>Dikarya</taxon>
        <taxon>Basidiomycota</taxon>
        <taxon>Ustilaginomycotina</taxon>
        <taxon>Exobasidiomycetes</taxon>
        <taxon>Exobasidiales</taxon>
        <taxon>Cryptobasidiaceae</taxon>
        <taxon>Acaromyces</taxon>
    </lineage>
</organism>
<protein>
    <submittedName>
        <fullName evidence="1">Uncharacterized protein</fullName>
    </submittedName>
</protein>
<accession>A0A316YRU6</accession>